<evidence type="ECO:0000256" key="1">
    <source>
        <dbReference type="ARBA" id="ARBA00006762"/>
    </source>
</evidence>
<keyword evidence="8" id="KW-1185">Reference proteome</keyword>
<evidence type="ECO:0000256" key="4">
    <source>
        <dbReference type="ARBA" id="ARBA00022776"/>
    </source>
</evidence>
<evidence type="ECO:0000256" key="2">
    <source>
        <dbReference type="ARBA" id="ARBA00013927"/>
    </source>
</evidence>
<comment type="similarity">
    <text evidence="1">Belongs to the APC10 family.</text>
</comment>
<dbReference type="GO" id="GO:0051301">
    <property type="term" value="P:cell division"/>
    <property type="evidence" value="ECO:0007669"/>
    <property type="project" value="UniProtKB-KW"/>
</dbReference>
<gene>
    <name evidence="9" type="primary">ANAPC10</name>
</gene>
<dbReference type="GO" id="GO:0070979">
    <property type="term" value="P:protein K11-linked ubiquitination"/>
    <property type="evidence" value="ECO:0007669"/>
    <property type="project" value="TreeGrafter"/>
</dbReference>
<keyword evidence="3" id="KW-0132">Cell division</keyword>
<evidence type="ECO:0000256" key="6">
    <source>
        <dbReference type="ARBA" id="ARBA00023306"/>
    </source>
</evidence>
<sequence>MTTPNKTPPGADPKQLERTGTVREIGSQAVWSLSSCKPVFRRKTTVKTLCIYADYKSDESYTPSKISVRVGNNFHNLQEIRNQTTPPGTSLTCDMSEAVASYPNPFITDGPFMSDHIMGDNYVIA</sequence>
<reference evidence="9" key="1">
    <citation type="submission" date="2025-08" db="UniProtKB">
        <authorList>
            <consortium name="RefSeq"/>
        </authorList>
    </citation>
    <scope>IDENTIFICATION</scope>
    <source>
        <tissue evidence="9">Spleen</tissue>
    </source>
</reference>
<dbReference type="OrthoDB" id="24948at2759"/>
<dbReference type="AlphaFoldDB" id="A0A9B0U2J4"/>
<keyword evidence="5" id="KW-0833">Ubl conjugation pathway</keyword>
<proteinExistence type="inferred from homology"/>
<dbReference type="InterPro" id="IPR008979">
    <property type="entry name" value="Galactose-bd-like_sf"/>
</dbReference>
<protein>
    <recommendedName>
        <fullName evidence="2">Anaphase-promoting complex subunit 10</fullName>
    </recommendedName>
</protein>
<name>A0A9B0U2J4_CHRAS</name>
<keyword evidence="4" id="KW-0498">Mitosis</keyword>
<dbReference type="CTD" id="10393"/>
<evidence type="ECO:0000259" key="7">
    <source>
        <dbReference type="PROSITE" id="PS51284"/>
    </source>
</evidence>
<dbReference type="InterPro" id="IPR016901">
    <property type="entry name" value="APC10/Doc1"/>
</dbReference>
<dbReference type="RefSeq" id="XP_006872345.1">
    <property type="nucleotide sequence ID" value="XM_006872283.1"/>
</dbReference>
<evidence type="ECO:0000313" key="8">
    <source>
        <dbReference type="Proteomes" id="UP000504623"/>
    </source>
</evidence>
<dbReference type="GO" id="GO:0031145">
    <property type="term" value="P:anaphase-promoting complex-dependent catabolic process"/>
    <property type="evidence" value="ECO:0007669"/>
    <property type="project" value="InterPro"/>
</dbReference>
<dbReference type="PANTHER" id="PTHR12936">
    <property type="entry name" value="ANAPHASE-PROMOTING COMPLEX 10"/>
    <property type="match status" value="1"/>
</dbReference>
<dbReference type="SMART" id="SM01337">
    <property type="entry name" value="APC10"/>
    <property type="match status" value="1"/>
</dbReference>
<organism evidence="8 9">
    <name type="scientific">Chrysochloris asiatica</name>
    <name type="common">Cape golden mole</name>
    <dbReference type="NCBI Taxonomy" id="185453"/>
    <lineage>
        <taxon>Eukaryota</taxon>
        <taxon>Metazoa</taxon>
        <taxon>Chordata</taxon>
        <taxon>Craniata</taxon>
        <taxon>Vertebrata</taxon>
        <taxon>Euteleostomi</taxon>
        <taxon>Mammalia</taxon>
        <taxon>Eutheria</taxon>
        <taxon>Afrotheria</taxon>
        <taxon>Chrysochloridae</taxon>
        <taxon>Chrysochlorinae</taxon>
        <taxon>Chrysochloris</taxon>
    </lineage>
</organism>
<feature type="domain" description="DOC" evidence="7">
    <location>
        <begin position="1"/>
        <end position="125"/>
    </location>
</feature>
<dbReference type="GO" id="GO:0005680">
    <property type="term" value="C:anaphase-promoting complex"/>
    <property type="evidence" value="ECO:0007669"/>
    <property type="project" value="InterPro"/>
</dbReference>
<keyword evidence="6" id="KW-0131">Cell cycle</keyword>
<dbReference type="Pfam" id="PF03256">
    <property type="entry name" value="ANAPC10"/>
    <property type="match status" value="1"/>
</dbReference>
<evidence type="ECO:0000256" key="5">
    <source>
        <dbReference type="ARBA" id="ARBA00022786"/>
    </source>
</evidence>
<evidence type="ECO:0000256" key="3">
    <source>
        <dbReference type="ARBA" id="ARBA00022618"/>
    </source>
</evidence>
<dbReference type="Proteomes" id="UP000504623">
    <property type="component" value="Unplaced"/>
</dbReference>
<accession>A0A9B0U2J4</accession>
<dbReference type="GeneID" id="102824159"/>
<dbReference type="Gene3D" id="2.60.120.260">
    <property type="entry name" value="Galactose-binding domain-like"/>
    <property type="match status" value="2"/>
</dbReference>
<dbReference type="PANTHER" id="PTHR12936:SF0">
    <property type="entry name" value="ANAPHASE-PROMOTING COMPLEX SUBUNIT 10"/>
    <property type="match status" value="1"/>
</dbReference>
<evidence type="ECO:0000313" key="9">
    <source>
        <dbReference type="RefSeq" id="XP_006872345.1"/>
    </source>
</evidence>
<dbReference type="PROSITE" id="PS51284">
    <property type="entry name" value="DOC"/>
    <property type="match status" value="1"/>
</dbReference>
<dbReference type="InterPro" id="IPR004939">
    <property type="entry name" value="APC_su10/DOC_dom"/>
</dbReference>
<dbReference type="SUPFAM" id="SSF49785">
    <property type="entry name" value="Galactose-binding domain-like"/>
    <property type="match status" value="1"/>
</dbReference>